<protein>
    <recommendedName>
        <fullName evidence="4">F-box domain-containing protein</fullName>
    </recommendedName>
</protein>
<comment type="caution">
    <text evidence="2">The sequence shown here is derived from an EMBL/GenBank/DDBJ whole genome shotgun (WGS) entry which is preliminary data.</text>
</comment>
<proteinExistence type="predicted"/>
<dbReference type="OrthoDB" id="3255541at2759"/>
<evidence type="ECO:0000313" key="2">
    <source>
        <dbReference type="EMBL" id="EIW81804.1"/>
    </source>
</evidence>
<dbReference type="InterPro" id="IPR032675">
    <property type="entry name" value="LRR_dom_sf"/>
</dbReference>
<dbReference type="Gene3D" id="3.80.10.10">
    <property type="entry name" value="Ribonuclease Inhibitor"/>
    <property type="match status" value="1"/>
</dbReference>
<feature type="region of interest" description="Disordered" evidence="1">
    <location>
        <begin position="551"/>
        <end position="622"/>
    </location>
</feature>
<evidence type="ECO:0008006" key="4">
    <source>
        <dbReference type="Google" id="ProtNLM"/>
    </source>
</evidence>
<accession>A0A5M3MST9</accession>
<gene>
    <name evidence="2" type="ORF">CONPUDRAFT_164571</name>
</gene>
<reference evidence="3" key="1">
    <citation type="journal article" date="2012" name="Science">
        <title>The Paleozoic origin of enzymatic lignin decomposition reconstructed from 31 fungal genomes.</title>
        <authorList>
            <person name="Floudas D."/>
            <person name="Binder M."/>
            <person name="Riley R."/>
            <person name="Barry K."/>
            <person name="Blanchette R.A."/>
            <person name="Henrissat B."/>
            <person name="Martinez A.T."/>
            <person name="Otillar R."/>
            <person name="Spatafora J.W."/>
            <person name="Yadav J.S."/>
            <person name="Aerts A."/>
            <person name="Benoit I."/>
            <person name="Boyd A."/>
            <person name="Carlson A."/>
            <person name="Copeland A."/>
            <person name="Coutinho P.M."/>
            <person name="de Vries R.P."/>
            <person name="Ferreira P."/>
            <person name="Findley K."/>
            <person name="Foster B."/>
            <person name="Gaskell J."/>
            <person name="Glotzer D."/>
            <person name="Gorecki P."/>
            <person name="Heitman J."/>
            <person name="Hesse C."/>
            <person name="Hori C."/>
            <person name="Igarashi K."/>
            <person name="Jurgens J.A."/>
            <person name="Kallen N."/>
            <person name="Kersten P."/>
            <person name="Kohler A."/>
            <person name="Kuees U."/>
            <person name="Kumar T.K.A."/>
            <person name="Kuo A."/>
            <person name="LaButti K."/>
            <person name="Larrondo L.F."/>
            <person name="Lindquist E."/>
            <person name="Ling A."/>
            <person name="Lombard V."/>
            <person name="Lucas S."/>
            <person name="Lundell T."/>
            <person name="Martin R."/>
            <person name="McLaughlin D.J."/>
            <person name="Morgenstern I."/>
            <person name="Morin E."/>
            <person name="Murat C."/>
            <person name="Nagy L.G."/>
            <person name="Nolan M."/>
            <person name="Ohm R.A."/>
            <person name="Patyshakuliyeva A."/>
            <person name="Rokas A."/>
            <person name="Ruiz-Duenas F.J."/>
            <person name="Sabat G."/>
            <person name="Salamov A."/>
            <person name="Samejima M."/>
            <person name="Schmutz J."/>
            <person name="Slot J.C."/>
            <person name="St John F."/>
            <person name="Stenlid J."/>
            <person name="Sun H."/>
            <person name="Sun S."/>
            <person name="Syed K."/>
            <person name="Tsang A."/>
            <person name="Wiebenga A."/>
            <person name="Young D."/>
            <person name="Pisabarro A."/>
            <person name="Eastwood D.C."/>
            <person name="Martin F."/>
            <person name="Cullen D."/>
            <person name="Grigoriev I.V."/>
            <person name="Hibbett D.S."/>
        </authorList>
    </citation>
    <scope>NUCLEOTIDE SEQUENCE [LARGE SCALE GENOMIC DNA]</scope>
    <source>
        <strain evidence="3">RWD-64-598 SS2</strain>
    </source>
</reference>
<name>A0A5M3MST9_CONPW</name>
<sequence>MHRALLITEILEHIFACLNEGFDRLEGAKNGGTLSALARTCRAFNESALDALWENVASLDAFVKCLPSNAWKINDDPFIAIETDVPQSKSTVTYTRPLTPEDWEIIKKNAPRVRRFYHISNGWDSSDILWELGLAPRDMHPLLPSLKHLEWQIRSDGDRSHIRMFLSPSLESLRYEAHPRWGKKRDASILANIGIWCPRLKIAHIGFGSNVKGGTAAFSRSVVCWNHLTSLRCSELTDEALLHIARLPTLQDLCVGLTTDNAFADIRSRLTTAPFPSLTHVEVCSVNFAAFIAFATEMSLSLVDVTLLASDNLCSQAMEEVFRVLANGNRQMTRIRILEHGGEVPIPKDYDFEIRGRTMTIETFRPLFKFGQLRTLDVTVMCNLLLSDLEIIELARAFPLLENLSLNAEYGWAMNSEGPTSLVTLYGLLSVLSLCRRLRFLGLEISAETTEELLPPPEGLRHAIYAGMPVNRFIRTLRVGNAKINEPEAVARLLFAVMPKLYRIVAWSSKYSREYEDDAEEWEQDLVRYRKRWSRTEVIVSRLRLGLPVNVDDEESSEDEEMGTDVDLSDSEGESDSSEGDDMQESGDEDESDVSEDDDMVGSEDEDDIMESDDEDLNADEG</sequence>
<dbReference type="Proteomes" id="UP000053558">
    <property type="component" value="Unassembled WGS sequence"/>
</dbReference>
<dbReference type="EMBL" id="JH711577">
    <property type="protein sequence ID" value="EIW81804.1"/>
    <property type="molecule type" value="Genomic_DNA"/>
</dbReference>
<dbReference type="SUPFAM" id="SSF52047">
    <property type="entry name" value="RNI-like"/>
    <property type="match status" value="1"/>
</dbReference>
<evidence type="ECO:0000313" key="3">
    <source>
        <dbReference type="Proteomes" id="UP000053558"/>
    </source>
</evidence>
<evidence type="ECO:0000256" key="1">
    <source>
        <dbReference type="SAM" id="MobiDB-lite"/>
    </source>
</evidence>
<keyword evidence="3" id="KW-1185">Reference proteome</keyword>
<organism evidence="2 3">
    <name type="scientific">Coniophora puteana (strain RWD-64-598)</name>
    <name type="common">Brown rot fungus</name>
    <dbReference type="NCBI Taxonomy" id="741705"/>
    <lineage>
        <taxon>Eukaryota</taxon>
        <taxon>Fungi</taxon>
        <taxon>Dikarya</taxon>
        <taxon>Basidiomycota</taxon>
        <taxon>Agaricomycotina</taxon>
        <taxon>Agaricomycetes</taxon>
        <taxon>Agaricomycetidae</taxon>
        <taxon>Boletales</taxon>
        <taxon>Coniophorineae</taxon>
        <taxon>Coniophoraceae</taxon>
        <taxon>Coniophora</taxon>
    </lineage>
</organism>
<dbReference type="AlphaFoldDB" id="A0A5M3MST9"/>
<dbReference type="KEGG" id="cput:CONPUDRAFT_164571"/>
<dbReference type="RefSeq" id="XP_007767682.1">
    <property type="nucleotide sequence ID" value="XM_007769492.1"/>
</dbReference>
<dbReference type="OMA" id="ASRTICN"/>
<dbReference type="GeneID" id="19205165"/>